<evidence type="ECO:0000313" key="1">
    <source>
        <dbReference type="EMBL" id="GIY74958.1"/>
    </source>
</evidence>
<dbReference type="AlphaFoldDB" id="A0AAV4VZT5"/>
<dbReference type="EMBL" id="BPLQ01013804">
    <property type="protein sequence ID" value="GIY74958.1"/>
    <property type="molecule type" value="Genomic_DNA"/>
</dbReference>
<dbReference type="Proteomes" id="UP001054837">
    <property type="component" value="Unassembled WGS sequence"/>
</dbReference>
<evidence type="ECO:0000313" key="2">
    <source>
        <dbReference type="Proteomes" id="UP001054837"/>
    </source>
</evidence>
<organism evidence="1 2">
    <name type="scientific">Caerostris darwini</name>
    <dbReference type="NCBI Taxonomy" id="1538125"/>
    <lineage>
        <taxon>Eukaryota</taxon>
        <taxon>Metazoa</taxon>
        <taxon>Ecdysozoa</taxon>
        <taxon>Arthropoda</taxon>
        <taxon>Chelicerata</taxon>
        <taxon>Arachnida</taxon>
        <taxon>Araneae</taxon>
        <taxon>Araneomorphae</taxon>
        <taxon>Entelegynae</taxon>
        <taxon>Araneoidea</taxon>
        <taxon>Araneidae</taxon>
        <taxon>Caerostris</taxon>
    </lineage>
</organism>
<reference evidence="1 2" key="1">
    <citation type="submission" date="2021-06" db="EMBL/GenBank/DDBJ databases">
        <title>Caerostris darwini draft genome.</title>
        <authorList>
            <person name="Kono N."/>
            <person name="Arakawa K."/>
        </authorList>
    </citation>
    <scope>NUCLEOTIDE SEQUENCE [LARGE SCALE GENOMIC DNA]</scope>
</reference>
<comment type="caution">
    <text evidence="1">The sequence shown here is derived from an EMBL/GenBank/DDBJ whole genome shotgun (WGS) entry which is preliminary data.</text>
</comment>
<accession>A0AAV4VZT5</accession>
<gene>
    <name evidence="1" type="ORF">CDAR_310001</name>
</gene>
<proteinExistence type="predicted"/>
<protein>
    <submittedName>
        <fullName evidence="1">Uncharacterized protein</fullName>
    </submittedName>
</protein>
<name>A0AAV4VZT5_9ARAC</name>
<sequence>MPKTIPLCNTLIILVKQDRKTNLRKRGRETFIKHPRNTLSVPHSNNGFIRHRTAMEGAGRGEGQRKRVLKREEGVSQAREGLQTLSKMNSVPNVIFVT</sequence>
<keyword evidence="2" id="KW-1185">Reference proteome</keyword>